<dbReference type="InterPro" id="IPR048458">
    <property type="entry name" value="MalQ_N"/>
</dbReference>
<reference evidence="12" key="1">
    <citation type="submission" date="2013-03" db="EMBL/GenBank/DDBJ databases">
        <authorList>
            <person name="Ballestriero F."/>
        </authorList>
    </citation>
    <scope>NUCLEOTIDE SEQUENCE</scope>
</reference>
<comment type="similarity">
    <text evidence="2 10">Belongs to the disproportionating enzyme family.</text>
</comment>
<evidence type="ECO:0000259" key="11">
    <source>
        <dbReference type="Pfam" id="PF21226"/>
    </source>
</evidence>
<proteinExistence type="inferred from homology"/>
<evidence type="ECO:0000256" key="6">
    <source>
        <dbReference type="ARBA" id="ARBA00022679"/>
    </source>
</evidence>
<dbReference type="AlphaFoldDB" id="S4W8W9"/>
<protein>
    <recommendedName>
        <fullName evidence="4 10">4-alpha-glucanotransferase</fullName>
        <ecNumber evidence="3 10">2.4.1.25</ecNumber>
    </recommendedName>
    <alternativeName>
        <fullName evidence="8 10">Amylomaltase</fullName>
    </alternativeName>
    <alternativeName>
        <fullName evidence="9 10">Disproportionating enzyme</fullName>
    </alternativeName>
</protein>
<comment type="catalytic activity">
    <reaction evidence="1 10">
        <text>Transfers a segment of a (1-&gt;4)-alpha-D-glucan to a new position in an acceptor, which may be glucose or a (1-&gt;4)-alpha-D-glucan.</text>
        <dbReference type="EC" id="2.4.1.25"/>
    </reaction>
</comment>
<keyword evidence="5 10" id="KW-0328">Glycosyltransferase</keyword>
<organism evidence="12">
    <name type="scientific">uncultured bacterium B19D1_C12D4_E9D6</name>
    <dbReference type="NCBI Taxonomy" id="1329637"/>
    <lineage>
        <taxon>Bacteria</taxon>
        <taxon>environmental samples</taxon>
    </lineage>
</organism>
<evidence type="ECO:0000256" key="7">
    <source>
        <dbReference type="ARBA" id="ARBA00023277"/>
    </source>
</evidence>
<evidence type="ECO:0000313" key="12">
    <source>
        <dbReference type="EMBL" id="AGO87445.1"/>
    </source>
</evidence>
<dbReference type="GO" id="GO:0004134">
    <property type="term" value="F:4-alpha-glucanotransferase activity"/>
    <property type="evidence" value="ECO:0007669"/>
    <property type="project" value="UniProtKB-EC"/>
</dbReference>
<evidence type="ECO:0000256" key="1">
    <source>
        <dbReference type="ARBA" id="ARBA00000439"/>
    </source>
</evidence>
<feature type="domain" description="MalQ N-terminal beta-sandwich" evidence="11">
    <location>
        <begin position="72"/>
        <end position="160"/>
    </location>
</feature>
<evidence type="ECO:0000256" key="10">
    <source>
        <dbReference type="RuleBase" id="RU361207"/>
    </source>
</evidence>
<keyword evidence="6 10" id="KW-0808">Transferase</keyword>
<dbReference type="GO" id="GO:0005975">
    <property type="term" value="P:carbohydrate metabolic process"/>
    <property type="evidence" value="ECO:0007669"/>
    <property type="project" value="InterPro"/>
</dbReference>
<evidence type="ECO:0000256" key="2">
    <source>
        <dbReference type="ARBA" id="ARBA00005684"/>
    </source>
</evidence>
<dbReference type="InterPro" id="IPR017853">
    <property type="entry name" value="GH"/>
</dbReference>
<sequence>MKTIEKLLYFRGVSAEYLDYFGQRVELPHEHRLKFLTEVGYDVANDEAVAKAVYELDAQPWKSWLKAFNIAHIGESQYVELRLNSEEACQFIAYQITTESGELFSGAMICAELPEIGEYYLDGVRYNAHRYELPTLPLGYHQLLLSNPNRQEQAIVAVVPPRCYDLKTDGADSFWGASCQLYTLRSGRNWGIGDFTDLKELVECCAGSGMDLLGLNPLHAPNIGEGDFASPYSPSDRRFLNPLYIDPARTPEFEGSKAITAQFHSEDFQHRLSSLRDLEYVDYAGVASLKYPVFDALFQHFGRFHIARQTERAKAFERYVLDCGESLERFSQYESLGDFHAVGLSPATAKTPLFHQYLQWLAHEQLLECHELTQRLGMSIGLMGDLAIGAARGGAEVACNPDLYCDNATIGAPPDPFAERGQDWNLPAPDPIAMQMQNYRHFIGLLAANMACCGALRIDHVMGLMRLWWRLPDVAEGAYVFYPLEDLLALVRLESHRNQCMVIGEDMGVVPDELRTRMAATSVYSNNVFYFETTCDNYFKPPRDHQDDALLMVTNHDVATLAGWWNLTDLKLRHETGLLNSESQYADSCAQRQGEKTRLLELLQWQQLLPESWLAENSQFNLSREFDASLCGAILKVCARSRSRLMLFQLDDLQLLEEPVNIPGTHSEYPNWRRKQRFDTRALFQDPEIRMLIASARKERKQ</sequence>
<dbReference type="SUPFAM" id="SSF51445">
    <property type="entry name" value="(Trans)glycosidases"/>
    <property type="match status" value="1"/>
</dbReference>
<evidence type="ECO:0000256" key="3">
    <source>
        <dbReference type="ARBA" id="ARBA00012560"/>
    </source>
</evidence>
<dbReference type="InterPro" id="IPR003385">
    <property type="entry name" value="Glyco_hydro_77"/>
</dbReference>
<evidence type="ECO:0000256" key="9">
    <source>
        <dbReference type="ARBA" id="ARBA00031501"/>
    </source>
</evidence>
<keyword evidence="7 10" id="KW-0119">Carbohydrate metabolism</keyword>
<dbReference type="EC" id="2.4.1.25" evidence="3 10"/>
<dbReference type="Gene3D" id="3.20.20.80">
    <property type="entry name" value="Glycosidases"/>
    <property type="match status" value="1"/>
</dbReference>
<dbReference type="PANTHER" id="PTHR32438:SF5">
    <property type="entry name" value="4-ALPHA-GLUCANOTRANSFERASE DPE1, CHLOROPLASTIC_AMYLOPLASTIC"/>
    <property type="match status" value="1"/>
</dbReference>
<accession>S4W8W9</accession>
<name>S4W8W9_9BACT</name>
<evidence type="ECO:0000256" key="4">
    <source>
        <dbReference type="ARBA" id="ARBA00020295"/>
    </source>
</evidence>
<dbReference type="Pfam" id="PF21226">
    <property type="entry name" value="MalQ_N"/>
    <property type="match status" value="1"/>
</dbReference>
<dbReference type="NCBIfam" id="TIGR00217">
    <property type="entry name" value="malQ"/>
    <property type="match status" value="1"/>
</dbReference>
<evidence type="ECO:0000256" key="5">
    <source>
        <dbReference type="ARBA" id="ARBA00022676"/>
    </source>
</evidence>
<dbReference type="EMBL" id="KC810034">
    <property type="protein sequence ID" value="AGO87445.1"/>
    <property type="molecule type" value="Genomic_DNA"/>
</dbReference>
<dbReference type="Pfam" id="PF02446">
    <property type="entry name" value="Glyco_hydro_77"/>
    <property type="match status" value="1"/>
</dbReference>
<dbReference type="PANTHER" id="PTHR32438">
    <property type="entry name" value="4-ALPHA-GLUCANOTRANSFERASE DPE1, CHLOROPLASTIC/AMYLOPLASTIC"/>
    <property type="match status" value="1"/>
</dbReference>
<evidence type="ECO:0000256" key="8">
    <source>
        <dbReference type="ARBA" id="ARBA00031423"/>
    </source>
</evidence>